<proteinExistence type="predicted"/>
<feature type="chain" id="PRO_5035438371" evidence="2">
    <location>
        <begin position="19"/>
        <end position="347"/>
    </location>
</feature>
<comment type="caution">
    <text evidence="3">The sequence shown here is derived from an EMBL/GenBank/DDBJ whole genome shotgun (WGS) entry which is preliminary data.</text>
</comment>
<dbReference type="AlphaFoldDB" id="A0A8K0JH33"/>
<dbReference type="EMBL" id="JABELV010000134">
    <property type="protein sequence ID" value="KAG7529844.1"/>
    <property type="molecule type" value="Genomic_DNA"/>
</dbReference>
<protein>
    <submittedName>
        <fullName evidence="3">Uncharacterized protein</fullName>
    </submittedName>
</protein>
<keyword evidence="2" id="KW-0732">Signal</keyword>
<accession>A0A8K0JH33</accession>
<evidence type="ECO:0000313" key="4">
    <source>
        <dbReference type="Proteomes" id="UP000812966"/>
    </source>
</evidence>
<keyword evidence="4" id="KW-1185">Reference proteome</keyword>
<evidence type="ECO:0000256" key="1">
    <source>
        <dbReference type="SAM" id="MobiDB-lite"/>
    </source>
</evidence>
<feature type="compositionally biased region" description="Polar residues" evidence="1">
    <location>
        <begin position="270"/>
        <end position="292"/>
    </location>
</feature>
<sequence length="347" mass="37879">MPHAVCAIWRWCLSRLLLDSPQGCQVADCARLQSFQVELAPAGAGVSTRNEAATGVVKYPGVGRIATRQRRMGNGVESKRVITSASFSKDHPCATLSATHGLQDCISHLVKGSPKASADGTILSASMLTSSIWIRPYQFALDVPKTVQSKQWIRIKGDGKELCLENHTLWAGYTAVEQASSAAEKQGYATLYEGKLYSSIKREEFDSPPPKRMVLNSGCNDNVKLAFRIQAPPRIMWSSVGRSEEPQKFYPCNVTFYHRLGNEEDAPEGSNDSEITDGSQPTRRPSAATRSLTDAHRGESSASDGVHQESMVHVAPGQSVDTEGNPPRTKQWYSDFVDDGTTESFPA</sequence>
<evidence type="ECO:0000313" key="3">
    <source>
        <dbReference type="EMBL" id="KAG7529844.1"/>
    </source>
</evidence>
<feature type="signal peptide" evidence="2">
    <location>
        <begin position="1"/>
        <end position="18"/>
    </location>
</feature>
<dbReference type="Proteomes" id="UP000812966">
    <property type="component" value="Unassembled WGS sequence"/>
</dbReference>
<reference evidence="3" key="1">
    <citation type="submission" date="2020-04" db="EMBL/GenBank/DDBJ databases">
        <title>Analysis of mating type loci in Filobasidium floriforme.</title>
        <authorList>
            <person name="Nowrousian M."/>
        </authorList>
    </citation>
    <scope>NUCLEOTIDE SEQUENCE</scope>
    <source>
        <strain evidence="3">CBS 6242</strain>
    </source>
</reference>
<name>A0A8K0JH33_9TREE</name>
<organism evidence="3 4">
    <name type="scientific">Filobasidium floriforme</name>
    <dbReference type="NCBI Taxonomy" id="5210"/>
    <lineage>
        <taxon>Eukaryota</taxon>
        <taxon>Fungi</taxon>
        <taxon>Dikarya</taxon>
        <taxon>Basidiomycota</taxon>
        <taxon>Agaricomycotina</taxon>
        <taxon>Tremellomycetes</taxon>
        <taxon>Filobasidiales</taxon>
        <taxon>Filobasidiaceae</taxon>
        <taxon>Filobasidium</taxon>
    </lineage>
</organism>
<gene>
    <name evidence="3" type="ORF">FFLO_05384</name>
</gene>
<feature type="region of interest" description="Disordered" evidence="1">
    <location>
        <begin position="262"/>
        <end position="347"/>
    </location>
</feature>
<evidence type="ECO:0000256" key="2">
    <source>
        <dbReference type="SAM" id="SignalP"/>
    </source>
</evidence>